<evidence type="ECO:0008006" key="3">
    <source>
        <dbReference type="Google" id="ProtNLM"/>
    </source>
</evidence>
<organism evidence="1 2">
    <name type="scientific">Syntrophaceticus schinkii</name>
    <dbReference type="NCBI Taxonomy" id="499207"/>
    <lineage>
        <taxon>Bacteria</taxon>
        <taxon>Bacillati</taxon>
        <taxon>Bacillota</taxon>
        <taxon>Clostridia</taxon>
        <taxon>Thermoanaerobacterales</taxon>
        <taxon>Thermoanaerobacterales Family III. Incertae Sedis</taxon>
        <taxon>Syntrophaceticus</taxon>
    </lineage>
</organism>
<accession>A0A0B7MD62</accession>
<name>A0A0B7MD62_9FIRM</name>
<dbReference type="AlphaFoldDB" id="A0A0B7MD62"/>
<dbReference type="OrthoDB" id="1644422at2"/>
<protein>
    <recommendedName>
        <fullName evidence="3">Nucleic acid-binding protein</fullName>
    </recommendedName>
</protein>
<proteinExistence type="predicted"/>
<evidence type="ECO:0000313" key="1">
    <source>
        <dbReference type="EMBL" id="CEO88499.1"/>
    </source>
</evidence>
<dbReference type="Proteomes" id="UP000046155">
    <property type="component" value="Unassembled WGS sequence"/>
</dbReference>
<dbReference type="EMBL" id="CDRZ01000112">
    <property type="protein sequence ID" value="CEO88499.1"/>
    <property type="molecule type" value="Genomic_DNA"/>
</dbReference>
<reference evidence="2" key="1">
    <citation type="submission" date="2015-01" db="EMBL/GenBank/DDBJ databases">
        <authorList>
            <person name="Manzoor Shahid"/>
            <person name="Zubair Saima"/>
        </authorList>
    </citation>
    <scope>NUCLEOTIDE SEQUENCE [LARGE SCALE GENOMIC DNA]</scope>
    <source>
        <strain evidence="2">Sp3</strain>
    </source>
</reference>
<evidence type="ECO:0000313" key="2">
    <source>
        <dbReference type="Proteomes" id="UP000046155"/>
    </source>
</evidence>
<sequence>MRICRQCQCKMVEGLDVKVDSAGYGITIAAGTGIFANRIEKPKVAICPKCGEISLYIENIDKIPKKR</sequence>
<keyword evidence="2" id="KW-1185">Reference proteome</keyword>
<dbReference type="RefSeq" id="WP_044664645.1">
    <property type="nucleotide sequence ID" value="NZ_CDRZ01000112.1"/>
</dbReference>
<gene>
    <name evidence="1" type="ORF">SSCH_20007</name>
</gene>